<dbReference type="Gene3D" id="3.80.10.10">
    <property type="entry name" value="Ribonuclease Inhibitor"/>
    <property type="match status" value="1"/>
</dbReference>
<name>A0ABR3AAN1_9AGAR</name>
<feature type="coiled-coil region" evidence="1">
    <location>
        <begin position="40"/>
        <end position="74"/>
    </location>
</feature>
<dbReference type="SUPFAM" id="SSF52047">
    <property type="entry name" value="RNI-like"/>
    <property type="match status" value="1"/>
</dbReference>
<sequence length="624" mass="69588">MSCYRIFKALQSNPSKQIMALKSNFDQVLDTNYIPSASEIEHLRSLIQEPEERIQKLEERIALLQAERDELKRFADRHRALLSPFRRLPPDIWGEIFVQCLPESNLNLCTCVSTKPPLLFTAICQTWRRIALKTPRLWTSIHIFLPGLYPGQTGNDHCRMMESKREGVKSWLNRSGSLPLTISVSMSFSRSLSLGSANDDAGSGSHTKFMDFLVRYSRRWKTLALGSGVCLWNQESFRNLTVDDVPLLENVYTSMNLFTSSISAMADFSTIAPPSPPLPTVLAKLLPKIPSLRSLRSVHESISILYLPFDWSRLTEFHLSCLAGSSMLPGTILRKLAKSCHSMTTLSLQSEVVSRNTDVGSLSETVDWLSLRELNLSLEGGIYNLNSGTRTTEGHPFHPVIKDIFESINAPGLLRLSIQFRPSNRRPAPAGETIVLPFHDFVSQATRLTHIQIHGCRILDVAALSQCLQRAPSLKVLVLRQEPMKQPRGNRVAATQTHHVQVGGWITGLLTSLNIAREHLSELEVLDCGQCGIEDVKSIMEFAGRWGGGASKLRQLKADVRELLASGVEFMISEGMNQALRDLRDAKGVSVAINWAKAPPRVQDGDRAKYDSPSTGLPVFSLGW</sequence>
<keyword evidence="1" id="KW-0175">Coiled coil</keyword>
<dbReference type="Proteomes" id="UP001437256">
    <property type="component" value="Unassembled WGS sequence"/>
</dbReference>
<dbReference type="EMBL" id="JBBXMP010000009">
    <property type="protein sequence ID" value="KAL0070044.1"/>
    <property type="molecule type" value="Genomic_DNA"/>
</dbReference>
<evidence type="ECO:0000256" key="1">
    <source>
        <dbReference type="SAM" id="Coils"/>
    </source>
</evidence>
<evidence type="ECO:0000313" key="3">
    <source>
        <dbReference type="Proteomes" id="UP001437256"/>
    </source>
</evidence>
<accession>A0ABR3AAN1</accession>
<reference evidence="2 3" key="1">
    <citation type="submission" date="2024-05" db="EMBL/GenBank/DDBJ databases">
        <title>A draft genome resource for the thread blight pathogen Marasmius tenuissimus strain MS-2.</title>
        <authorList>
            <person name="Yulfo-Soto G.E."/>
            <person name="Baruah I.K."/>
            <person name="Amoako-Attah I."/>
            <person name="Bukari Y."/>
            <person name="Meinhardt L.W."/>
            <person name="Bailey B.A."/>
            <person name="Cohen S.P."/>
        </authorList>
    </citation>
    <scope>NUCLEOTIDE SEQUENCE [LARGE SCALE GENOMIC DNA]</scope>
    <source>
        <strain evidence="2 3">MS-2</strain>
    </source>
</reference>
<protein>
    <recommendedName>
        <fullName evidence="4">F-box domain-containing protein</fullName>
    </recommendedName>
</protein>
<dbReference type="InterPro" id="IPR032675">
    <property type="entry name" value="LRR_dom_sf"/>
</dbReference>
<evidence type="ECO:0008006" key="4">
    <source>
        <dbReference type="Google" id="ProtNLM"/>
    </source>
</evidence>
<evidence type="ECO:0000313" key="2">
    <source>
        <dbReference type="EMBL" id="KAL0070044.1"/>
    </source>
</evidence>
<gene>
    <name evidence="2" type="ORF">AAF712_002941</name>
</gene>
<comment type="caution">
    <text evidence="2">The sequence shown here is derived from an EMBL/GenBank/DDBJ whole genome shotgun (WGS) entry which is preliminary data.</text>
</comment>
<organism evidence="2 3">
    <name type="scientific">Marasmius tenuissimus</name>
    <dbReference type="NCBI Taxonomy" id="585030"/>
    <lineage>
        <taxon>Eukaryota</taxon>
        <taxon>Fungi</taxon>
        <taxon>Dikarya</taxon>
        <taxon>Basidiomycota</taxon>
        <taxon>Agaricomycotina</taxon>
        <taxon>Agaricomycetes</taxon>
        <taxon>Agaricomycetidae</taxon>
        <taxon>Agaricales</taxon>
        <taxon>Marasmiineae</taxon>
        <taxon>Marasmiaceae</taxon>
        <taxon>Marasmius</taxon>
    </lineage>
</organism>
<keyword evidence="3" id="KW-1185">Reference proteome</keyword>
<proteinExistence type="predicted"/>